<keyword evidence="1" id="KW-0808">Transferase</keyword>
<dbReference type="Proteomes" id="UP001409291">
    <property type="component" value="Unassembled WGS sequence"/>
</dbReference>
<gene>
    <name evidence="1" type="ORF">ABE541_24840</name>
</gene>
<keyword evidence="1" id="KW-0489">Methyltransferase</keyword>
<dbReference type="Gene3D" id="3.40.50.150">
    <property type="entry name" value="Vaccinia Virus protein VP39"/>
    <property type="match status" value="1"/>
</dbReference>
<dbReference type="EMBL" id="JBDJNQ010000019">
    <property type="protein sequence ID" value="MEN5380510.1"/>
    <property type="molecule type" value="Genomic_DNA"/>
</dbReference>
<dbReference type="InterPro" id="IPR029063">
    <property type="entry name" value="SAM-dependent_MTases_sf"/>
</dbReference>
<reference evidence="1 2" key="1">
    <citation type="submission" date="2024-04" db="EMBL/GenBank/DDBJ databases">
        <title>WGS of bacteria from Torrens River.</title>
        <authorList>
            <person name="Wyrsch E.R."/>
            <person name="Drigo B."/>
        </authorList>
    </citation>
    <scope>NUCLEOTIDE SEQUENCE [LARGE SCALE GENOMIC DNA]</scope>
    <source>
        <strain evidence="1 2">TWI391</strain>
    </source>
</reference>
<proteinExistence type="predicted"/>
<dbReference type="RefSeq" id="WP_021188174.1">
    <property type="nucleotide sequence ID" value="NZ_JBDJLH010000009.1"/>
</dbReference>
<dbReference type="SUPFAM" id="SSF53335">
    <property type="entry name" value="S-adenosyl-L-methionine-dependent methyltransferases"/>
    <property type="match status" value="1"/>
</dbReference>
<dbReference type="GO" id="GO:0008168">
    <property type="term" value="F:methyltransferase activity"/>
    <property type="evidence" value="ECO:0007669"/>
    <property type="project" value="UniProtKB-KW"/>
</dbReference>
<organism evidence="1 2">
    <name type="scientific">Sphingobacterium kitahiroshimense</name>
    <dbReference type="NCBI Taxonomy" id="470446"/>
    <lineage>
        <taxon>Bacteria</taxon>
        <taxon>Pseudomonadati</taxon>
        <taxon>Bacteroidota</taxon>
        <taxon>Sphingobacteriia</taxon>
        <taxon>Sphingobacteriales</taxon>
        <taxon>Sphingobacteriaceae</taxon>
        <taxon>Sphingobacterium</taxon>
    </lineage>
</organism>
<accession>A0ABV0C0H2</accession>
<sequence>MTRDIYGEALNDYYIHQKEVAPLLLHSSYGDIEEMPVDIFFRDEDEIPELEFIALSLCDGRVLDVGAGVGCHTLYLQNKNFDVEALEVSNIACQIMQQRGVQKIHHNDFYQFKDHKYDTLLFLMNGIGLAGDIEGFKNLLIHAESILTDRGQLIFDTSNIEYLYEEYKIKRPDHYFGEINYQYQYQGNFGDKFKWLYLDQKMLIKIAHELNWVVQILFEDEHDQYLVRMEKRK</sequence>
<dbReference type="GO" id="GO:0032259">
    <property type="term" value="P:methylation"/>
    <property type="evidence" value="ECO:0007669"/>
    <property type="project" value="UniProtKB-KW"/>
</dbReference>
<name>A0ABV0C0H2_9SPHI</name>
<dbReference type="CDD" id="cd02440">
    <property type="entry name" value="AdoMet_MTases"/>
    <property type="match status" value="1"/>
</dbReference>
<evidence type="ECO:0000313" key="2">
    <source>
        <dbReference type="Proteomes" id="UP001409291"/>
    </source>
</evidence>
<protein>
    <submittedName>
        <fullName evidence="1">SAM-dependent methyltransferase</fullName>
    </submittedName>
</protein>
<comment type="caution">
    <text evidence="1">The sequence shown here is derived from an EMBL/GenBank/DDBJ whole genome shotgun (WGS) entry which is preliminary data.</text>
</comment>
<evidence type="ECO:0000313" key="1">
    <source>
        <dbReference type="EMBL" id="MEN5380510.1"/>
    </source>
</evidence>
<keyword evidence="2" id="KW-1185">Reference proteome</keyword>